<dbReference type="Gene3D" id="3.40.50.1820">
    <property type="entry name" value="alpha/beta hydrolase"/>
    <property type="match status" value="1"/>
</dbReference>
<dbReference type="EMBL" id="JEMT01027322">
    <property type="protein sequence ID" value="EXX57626.1"/>
    <property type="molecule type" value="Genomic_DNA"/>
</dbReference>
<reference evidence="3 4" key="1">
    <citation type="submission" date="2014-02" db="EMBL/GenBank/DDBJ databases">
        <title>Single nucleus genome sequencing reveals high similarity among nuclei of an endomycorrhizal fungus.</title>
        <authorList>
            <person name="Lin K."/>
            <person name="Geurts R."/>
            <person name="Zhang Z."/>
            <person name="Limpens E."/>
            <person name="Saunders D.G."/>
            <person name="Mu D."/>
            <person name="Pang E."/>
            <person name="Cao H."/>
            <person name="Cha H."/>
            <person name="Lin T."/>
            <person name="Zhou Q."/>
            <person name="Shang Y."/>
            <person name="Li Y."/>
            <person name="Ivanov S."/>
            <person name="Sharma T."/>
            <person name="Velzen R.V."/>
            <person name="Ruijter N.D."/>
            <person name="Aanen D.K."/>
            <person name="Win J."/>
            <person name="Kamoun S."/>
            <person name="Bisseling T."/>
            <person name="Huang S."/>
        </authorList>
    </citation>
    <scope>NUCLEOTIDE SEQUENCE [LARGE SCALE GENOMIC DNA]</scope>
    <source>
        <strain evidence="4">DAOM197198w</strain>
    </source>
</reference>
<name>A0A015KDM9_RHIIW</name>
<protein>
    <recommendedName>
        <fullName evidence="2">Xaa-Pro dipeptidyl-peptidase-like domain-containing protein</fullName>
    </recommendedName>
</protein>
<keyword evidence="1" id="KW-1133">Transmembrane helix</keyword>
<evidence type="ECO:0000313" key="4">
    <source>
        <dbReference type="Proteomes" id="UP000022910"/>
    </source>
</evidence>
<keyword evidence="1" id="KW-0472">Membrane</keyword>
<feature type="domain" description="Xaa-Pro dipeptidyl-peptidase-like" evidence="2">
    <location>
        <begin position="17"/>
        <end position="144"/>
    </location>
</feature>
<dbReference type="Proteomes" id="UP000022910">
    <property type="component" value="Unassembled WGS sequence"/>
</dbReference>
<keyword evidence="4" id="KW-1185">Reference proteome</keyword>
<dbReference type="PANTHER" id="PTHR42103:SF2">
    <property type="entry name" value="AB HYDROLASE-1 DOMAIN-CONTAINING PROTEIN"/>
    <property type="match status" value="1"/>
</dbReference>
<dbReference type="STRING" id="1432141.A0A015KDM9"/>
<comment type="caution">
    <text evidence="3">The sequence shown here is derived from an EMBL/GenBank/DDBJ whole genome shotgun (WGS) entry which is preliminary data.</text>
</comment>
<dbReference type="Pfam" id="PF02129">
    <property type="entry name" value="Peptidase_S15"/>
    <property type="match status" value="1"/>
</dbReference>
<dbReference type="InterPro" id="IPR000383">
    <property type="entry name" value="Xaa-Pro-like_dom"/>
</dbReference>
<dbReference type="InterPro" id="IPR029058">
    <property type="entry name" value="AB_hydrolase_fold"/>
</dbReference>
<dbReference type="HOGENOM" id="CLU_035149_1_0_1"/>
<dbReference type="SMR" id="A0A015KDM9"/>
<dbReference type="OrthoDB" id="10260961at2759"/>
<sequence>MTQQKIVQEIFLPSIHDGIRLEARLSYWKTKENVQEQEDKAVIISHPYGPLGGNNNNNVVVTVENFFLRKGYLTLAFNFRGSGKSKGRTSWTGEPENNDFRTMLNFLANSGKISDDNIVIIPKISGVIIIGYSYGSLMATSLTSSPTQYPFTTSFVLISLPLSVIWFLTFFRSSAYQTNLQNLLSSSSTRVLFIFGDSDQFTRASKYKQWIKDNNVLGNERWNVVELKGVDHFFVYQQMEDVLIDVIQKWLQVDSTSGSEN</sequence>
<feature type="transmembrane region" description="Helical" evidence="1">
    <location>
        <begin position="118"/>
        <end position="137"/>
    </location>
</feature>
<feature type="transmembrane region" description="Helical" evidence="1">
    <location>
        <begin position="149"/>
        <end position="171"/>
    </location>
</feature>
<dbReference type="PANTHER" id="PTHR42103">
    <property type="entry name" value="ALPHA/BETA-HYDROLASES SUPERFAMILY PROTEIN"/>
    <property type="match status" value="1"/>
</dbReference>
<dbReference type="GO" id="GO:0016787">
    <property type="term" value="F:hydrolase activity"/>
    <property type="evidence" value="ECO:0007669"/>
    <property type="project" value="InterPro"/>
</dbReference>
<proteinExistence type="predicted"/>
<dbReference type="AlphaFoldDB" id="A0A015KDM9"/>
<gene>
    <name evidence="3" type="ORF">RirG_205490</name>
</gene>
<evidence type="ECO:0000313" key="3">
    <source>
        <dbReference type="EMBL" id="EXX57626.1"/>
    </source>
</evidence>
<organism evidence="3 4">
    <name type="scientific">Rhizophagus irregularis (strain DAOM 197198w)</name>
    <name type="common">Glomus intraradices</name>
    <dbReference type="NCBI Taxonomy" id="1432141"/>
    <lineage>
        <taxon>Eukaryota</taxon>
        <taxon>Fungi</taxon>
        <taxon>Fungi incertae sedis</taxon>
        <taxon>Mucoromycota</taxon>
        <taxon>Glomeromycotina</taxon>
        <taxon>Glomeromycetes</taxon>
        <taxon>Glomerales</taxon>
        <taxon>Glomeraceae</taxon>
        <taxon>Rhizophagus</taxon>
    </lineage>
</organism>
<dbReference type="SUPFAM" id="SSF53474">
    <property type="entry name" value="alpha/beta-Hydrolases"/>
    <property type="match status" value="1"/>
</dbReference>
<accession>A0A015KDM9</accession>
<evidence type="ECO:0000256" key="1">
    <source>
        <dbReference type="SAM" id="Phobius"/>
    </source>
</evidence>
<keyword evidence="1" id="KW-0812">Transmembrane</keyword>
<dbReference type="OMA" id="QVTDIIC"/>
<evidence type="ECO:0000259" key="2">
    <source>
        <dbReference type="Pfam" id="PF02129"/>
    </source>
</evidence>